<evidence type="ECO:0000313" key="6">
    <source>
        <dbReference type="Proteomes" id="UP000827889"/>
    </source>
</evidence>
<dbReference type="Pfam" id="PF23282">
    <property type="entry name" value="WHD_ROQ1"/>
    <property type="match status" value="1"/>
</dbReference>
<keyword evidence="1" id="KW-0433">Leucine-rich repeat</keyword>
<feature type="domain" description="TIR" evidence="5">
    <location>
        <begin position="1172"/>
        <end position="1343"/>
    </location>
</feature>
<evidence type="ECO:0000259" key="5">
    <source>
        <dbReference type="PROSITE" id="PS50104"/>
    </source>
</evidence>
<dbReference type="InterPro" id="IPR002182">
    <property type="entry name" value="NB-ARC"/>
</dbReference>
<gene>
    <name evidence="7" type="primary">LOC115729525</name>
</gene>
<protein>
    <submittedName>
        <fullName evidence="7">Disease resistance protein L6-like</fullName>
    </submittedName>
</protein>
<dbReference type="GeneID" id="115729525"/>
<dbReference type="Gene3D" id="1.10.8.430">
    <property type="entry name" value="Helical domain of apoptotic protease-activating factors"/>
    <property type="match status" value="1"/>
</dbReference>
<feature type="region of interest" description="Disordered" evidence="4">
    <location>
        <begin position="34"/>
        <end position="64"/>
    </location>
</feature>
<dbReference type="SUPFAM" id="SSF52540">
    <property type="entry name" value="P-loop containing nucleoside triphosphate hydrolases"/>
    <property type="match status" value="1"/>
</dbReference>
<dbReference type="Gene3D" id="3.40.50.10140">
    <property type="entry name" value="Toll/interleukin-1 receptor homology (TIR) domain"/>
    <property type="match status" value="2"/>
</dbReference>
<accession>A0ABM3HAE3</accession>
<dbReference type="InterPro" id="IPR000157">
    <property type="entry name" value="TIR_dom"/>
</dbReference>
<evidence type="ECO:0000256" key="2">
    <source>
        <dbReference type="ARBA" id="ARBA00022737"/>
    </source>
</evidence>
<dbReference type="InterPro" id="IPR032675">
    <property type="entry name" value="LRR_dom_sf"/>
</dbReference>
<keyword evidence="2" id="KW-0677">Repeat</keyword>
<evidence type="ECO:0000256" key="1">
    <source>
        <dbReference type="ARBA" id="ARBA00022614"/>
    </source>
</evidence>
<organism evidence="6 7">
    <name type="scientific">Rhodamnia argentea</name>
    <dbReference type="NCBI Taxonomy" id="178133"/>
    <lineage>
        <taxon>Eukaryota</taxon>
        <taxon>Viridiplantae</taxon>
        <taxon>Streptophyta</taxon>
        <taxon>Embryophyta</taxon>
        <taxon>Tracheophyta</taxon>
        <taxon>Spermatophyta</taxon>
        <taxon>Magnoliopsida</taxon>
        <taxon>eudicotyledons</taxon>
        <taxon>Gunneridae</taxon>
        <taxon>Pentapetalae</taxon>
        <taxon>rosids</taxon>
        <taxon>malvids</taxon>
        <taxon>Myrtales</taxon>
        <taxon>Myrtaceae</taxon>
        <taxon>Myrtoideae</taxon>
        <taxon>Myrteae</taxon>
        <taxon>Australasian group</taxon>
        <taxon>Rhodamnia</taxon>
    </lineage>
</organism>
<dbReference type="Pfam" id="PF01582">
    <property type="entry name" value="TIR"/>
    <property type="match status" value="2"/>
</dbReference>
<dbReference type="PROSITE" id="PS50104">
    <property type="entry name" value="TIR"/>
    <property type="match status" value="2"/>
</dbReference>
<dbReference type="Pfam" id="PF00931">
    <property type="entry name" value="NB-ARC"/>
    <property type="match status" value="1"/>
</dbReference>
<dbReference type="InterPro" id="IPR044974">
    <property type="entry name" value="Disease_R_plants"/>
</dbReference>
<evidence type="ECO:0000256" key="4">
    <source>
        <dbReference type="SAM" id="MobiDB-lite"/>
    </source>
</evidence>
<feature type="domain" description="TIR" evidence="5">
    <location>
        <begin position="66"/>
        <end position="231"/>
    </location>
</feature>
<dbReference type="InterPro" id="IPR055414">
    <property type="entry name" value="LRR_R13L4/SHOC2-like"/>
</dbReference>
<dbReference type="Gene3D" id="3.40.50.300">
    <property type="entry name" value="P-loop containing nucleotide triphosphate hydrolases"/>
    <property type="match status" value="1"/>
</dbReference>
<dbReference type="PRINTS" id="PR00364">
    <property type="entry name" value="DISEASERSIST"/>
</dbReference>
<dbReference type="PANTHER" id="PTHR11017:SF570">
    <property type="entry name" value="DISEASE RESISTANCE PROTEIN (TIR-NBS CLASS)-RELATED"/>
    <property type="match status" value="1"/>
</dbReference>
<evidence type="ECO:0000313" key="7">
    <source>
        <dbReference type="RefSeq" id="XP_048133571.1"/>
    </source>
</evidence>
<dbReference type="PANTHER" id="PTHR11017">
    <property type="entry name" value="LEUCINE-RICH REPEAT-CONTAINING PROTEIN"/>
    <property type="match status" value="1"/>
</dbReference>
<dbReference type="Gene3D" id="3.80.10.10">
    <property type="entry name" value="Ribonuclease Inhibitor"/>
    <property type="match status" value="3"/>
</dbReference>
<dbReference type="SMART" id="SM00255">
    <property type="entry name" value="TIR"/>
    <property type="match status" value="2"/>
</dbReference>
<keyword evidence="3" id="KW-0611">Plant defense</keyword>
<reference evidence="7" key="1">
    <citation type="submission" date="2025-08" db="UniProtKB">
        <authorList>
            <consortium name="RefSeq"/>
        </authorList>
    </citation>
    <scope>IDENTIFICATION</scope>
    <source>
        <tissue evidence="7">Leaf</tissue>
    </source>
</reference>
<sequence length="1391" mass="158321">MDLNGCLTLIIILALTVGLVFRQLTKWQRMGDSESTLRTGDASGVENEALRRDSQSTSRTDEGSGDPYDVFLSFRGTDTGKSFADILHRDMVRAGIRVFFADEELKDGGKINVLLKAVRNSRIFVPIFSQHFADSVWCLREVERMVDCLSIPNEKKEIIPIFYDVTPDDVKLKTNLYKENLRKHLENYDSPQVQQWKKALRTVGRIRGREIQGKRQGQEIDSIVEVVSGKLNTGRKIETENLVEDVAQVQAIMKLLDVCSDGVRYVGIHGLGGIGKTTLAKTVYNKLRSHFEGHCFLEDVRASSQPHDGLFNLQKKLLSGFIGSGIIDQIKDVDGGIARIKGVFSKKKVLIVLDDLDEKNQLEKLAGKYDWFRSGSRIIVTTRRREILTTLVELSSEEVLPQPQRIFGYEVKRMALDRASELFCRHAFKRVSAVEGHEPFAEKIALAVGRLPLSIRVIGSYISELNFDLTSPQILEMLLRETLQKLDGYDFDEIRKVLMVSYHGLNKNEKEVFLDIACFFVNEDQTYPVIMWDDCKYGPHSALCVLEQRSLIKVIGKKLWMHDQVRDLGRHIILEGHIPKFSRVWEHDAAVELLKRKQRNENVEALSLTSSDDNHNLVNEELSALPELRFLRAKGSDISGDFKDLLPKLRWLSWQTWQTTFQAENFHLSRLLVLNLSNSNIKDDWDAWSKMKMNKLEVLDLTGCMGLTRTPDLSNFTSLETLILARCVKLTTIDGSIGKLQSLRTFNINGCKALQELPTEFGSLQSLTEIIMPQHYQPFKLPETFGGLHSLSSLILDEHLGISKLPDEIGGLVNLTRLSLCECAGIKKLPSSIGGMKILAELDLSKSGIDELPDSIGFLKKLKVIRVSYTLVTKFPLTIGDVEMLEELHAQKCWKLTDENLEKIGKLSHLRILDMSYTCVSSFPKVLAGLSHLETLEMCSSDPRKVPNLPSSLKRLHMQAPHFPIIPDLSSLVQLDYLELSIVTIPMEEPDKSRMNDPPKEQVNHPLPSSLSTMKFREVTLLPPFSNLKNLLEMSFVEYPMPCFSVSQDLAHLRTLTLRKCRLLEKIPGLALLKNLRWLELNRLESLFEIDDLLELKSLEHFCIAHCKEIESLPNLSSLGKLRHIELEACPKIRMIEGLKGIESLELDKRGCTILERLLDDPESTWLSHRIPTYDVFLSYRGVDTRYSIVEILYKNLLRNKVLVYRDDGIRSHGEGIPRELLAALDDSHIYIPFLSKNFASSTWCLYELVRMVGCKKSDGKRRILPIFYDVEKADVKLESNLYRDALNDHRSLYGDDAEEWGRKLKEWEEALRYVGDMDGYNLKANSLEELIDLVTKVVSEELLDADIKYQRKEKERERNGILFHRIAHCSDGMGRGSSSGCTHQGSRAEN</sequence>
<dbReference type="SUPFAM" id="SSF52200">
    <property type="entry name" value="Toll/Interleukin receptor TIR domain"/>
    <property type="match status" value="2"/>
</dbReference>
<proteinExistence type="predicted"/>
<dbReference type="SUPFAM" id="SSF46785">
    <property type="entry name" value="Winged helix' DNA-binding domain"/>
    <property type="match status" value="1"/>
</dbReference>
<dbReference type="SUPFAM" id="SSF52058">
    <property type="entry name" value="L domain-like"/>
    <property type="match status" value="2"/>
</dbReference>
<feature type="compositionally biased region" description="Basic and acidic residues" evidence="4">
    <location>
        <begin position="48"/>
        <end position="62"/>
    </location>
</feature>
<dbReference type="Pfam" id="PF23598">
    <property type="entry name" value="LRR_14"/>
    <property type="match status" value="1"/>
</dbReference>
<dbReference type="RefSeq" id="XP_048133571.1">
    <property type="nucleotide sequence ID" value="XM_048277614.1"/>
</dbReference>
<evidence type="ECO:0000256" key="3">
    <source>
        <dbReference type="ARBA" id="ARBA00022821"/>
    </source>
</evidence>
<dbReference type="InterPro" id="IPR058192">
    <property type="entry name" value="WHD_ROQ1-like"/>
</dbReference>
<dbReference type="InterPro" id="IPR042197">
    <property type="entry name" value="Apaf_helical"/>
</dbReference>
<dbReference type="Proteomes" id="UP000827889">
    <property type="component" value="Chromosome 4"/>
</dbReference>
<dbReference type="InterPro" id="IPR035897">
    <property type="entry name" value="Toll_tir_struct_dom_sf"/>
</dbReference>
<dbReference type="InterPro" id="IPR027417">
    <property type="entry name" value="P-loop_NTPase"/>
</dbReference>
<keyword evidence="6" id="KW-1185">Reference proteome</keyword>
<name>A0ABM3HAE3_9MYRT</name>
<dbReference type="InterPro" id="IPR036390">
    <property type="entry name" value="WH_DNA-bd_sf"/>
</dbReference>